<reference evidence="2 3" key="1">
    <citation type="journal article" date="2009" name="Nature">
        <title>Evolution of pathogenicity and sexual reproduction in eight Candida genomes.</title>
        <authorList>
            <person name="Butler G."/>
            <person name="Rasmussen M.D."/>
            <person name="Lin M.F."/>
            <person name="Santos M.A."/>
            <person name="Sakthikumar S."/>
            <person name="Munro C.A."/>
            <person name="Rheinbay E."/>
            <person name="Grabherr M."/>
            <person name="Forche A."/>
            <person name="Reedy J.L."/>
            <person name="Agrafioti I."/>
            <person name="Arnaud M.B."/>
            <person name="Bates S."/>
            <person name="Brown A.J."/>
            <person name="Brunke S."/>
            <person name="Costanzo M.C."/>
            <person name="Fitzpatrick D.A."/>
            <person name="de Groot P.W."/>
            <person name="Harris D."/>
            <person name="Hoyer L.L."/>
            <person name="Hube B."/>
            <person name="Klis F.M."/>
            <person name="Kodira C."/>
            <person name="Lennard N."/>
            <person name="Logue M.E."/>
            <person name="Martin R."/>
            <person name="Neiman A.M."/>
            <person name="Nikolaou E."/>
            <person name="Quail M.A."/>
            <person name="Quinn J."/>
            <person name="Santos M.C."/>
            <person name="Schmitzberger F.F."/>
            <person name="Sherlock G."/>
            <person name="Shah P."/>
            <person name="Silverstein K.A."/>
            <person name="Skrzypek M.S."/>
            <person name="Soll D."/>
            <person name="Staggs R."/>
            <person name="Stansfield I."/>
            <person name="Stumpf M.P."/>
            <person name="Sudbery P.E."/>
            <person name="Srikantha T."/>
            <person name="Zeng Q."/>
            <person name="Berman J."/>
            <person name="Berriman M."/>
            <person name="Heitman J."/>
            <person name="Gow N.A."/>
            <person name="Lorenz M.C."/>
            <person name="Birren B.W."/>
            <person name="Kellis M."/>
            <person name="Cuomo C.A."/>
        </authorList>
    </citation>
    <scope>NUCLEOTIDE SEQUENCE [LARGE SCALE GENOMIC DNA]</scope>
    <source>
        <strain evidence="3">ATCC MYA-3404 / T1</strain>
    </source>
</reference>
<feature type="compositionally biased region" description="Low complexity" evidence="1">
    <location>
        <begin position="429"/>
        <end position="443"/>
    </location>
</feature>
<feature type="region of interest" description="Disordered" evidence="1">
    <location>
        <begin position="428"/>
        <end position="453"/>
    </location>
</feature>
<dbReference type="KEGG" id="ctp:CTRG_01035"/>
<feature type="region of interest" description="Disordered" evidence="1">
    <location>
        <begin position="103"/>
        <end position="135"/>
    </location>
</feature>
<dbReference type="eggNOG" id="ENOG502SF90">
    <property type="taxonomic scope" value="Eukaryota"/>
</dbReference>
<feature type="region of interest" description="Disordered" evidence="1">
    <location>
        <begin position="519"/>
        <end position="617"/>
    </location>
</feature>
<dbReference type="GO" id="GO:0005634">
    <property type="term" value="C:nucleus"/>
    <property type="evidence" value="ECO:0007669"/>
    <property type="project" value="InterPro"/>
</dbReference>
<dbReference type="OrthoDB" id="4018542at2759"/>
<protein>
    <submittedName>
        <fullName evidence="2">Uncharacterized protein</fullName>
    </submittedName>
</protein>
<name>C5M4P5_CANTT</name>
<gene>
    <name evidence="2" type="ORF">CTRG_01035</name>
</gene>
<evidence type="ECO:0000313" key="2">
    <source>
        <dbReference type="EMBL" id="EER36295.1"/>
    </source>
</evidence>
<organism evidence="2 3">
    <name type="scientific">Candida tropicalis (strain ATCC MYA-3404 / T1)</name>
    <name type="common">Yeast</name>
    <dbReference type="NCBI Taxonomy" id="294747"/>
    <lineage>
        <taxon>Eukaryota</taxon>
        <taxon>Fungi</taxon>
        <taxon>Dikarya</taxon>
        <taxon>Ascomycota</taxon>
        <taxon>Saccharomycotina</taxon>
        <taxon>Pichiomycetes</taxon>
        <taxon>Debaryomycetaceae</taxon>
        <taxon>Candida/Lodderomyces clade</taxon>
        <taxon>Candida</taxon>
    </lineage>
</organism>
<dbReference type="GO" id="GO:0031297">
    <property type="term" value="P:replication fork processing"/>
    <property type="evidence" value="ECO:0007669"/>
    <property type="project" value="InterPro"/>
</dbReference>
<feature type="compositionally biased region" description="Low complexity" evidence="1">
    <location>
        <begin position="558"/>
        <end position="567"/>
    </location>
</feature>
<dbReference type="InterPro" id="IPR019021">
    <property type="entry name" value="Mms22"/>
</dbReference>
<dbReference type="VEuPathDB" id="FungiDB:CTRG_01035"/>
<proteinExistence type="predicted"/>
<feature type="compositionally biased region" description="Polar residues" evidence="1">
    <location>
        <begin position="535"/>
        <end position="546"/>
    </location>
</feature>
<dbReference type="GeneID" id="8300624"/>
<dbReference type="GO" id="GO:0006281">
    <property type="term" value="P:DNA repair"/>
    <property type="evidence" value="ECO:0007669"/>
    <property type="project" value="InterPro"/>
</dbReference>
<feature type="compositionally biased region" description="Acidic residues" evidence="1">
    <location>
        <begin position="258"/>
        <end position="271"/>
    </location>
</feature>
<dbReference type="EMBL" id="GG692395">
    <property type="protein sequence ID" value="EER36295.1"/>
    <property type="molecule type" value="Genomic_DNA"/>
</dbReference>
<keyword evidence="3" id="KW-1185">Reference proteome</keyword>
<sequence length="1689" mass="195270">MSQDHISDSENDENQDTLIIDKKLLSNQLLQLTPTKREVTRKRLQELTNISFEVIDETKQSTNEDLPVINDLSPSNNDINEDSDESDMDTLDLIRRLPPKVTSNISRTTSISHDREPEIPGTTTNTTTHDDQENEHHLQSYLNTTNSYITMSGRSLRKRNFASTHPYLADQAHYLGLSDINYLNEIYEENHQNLEDVVRYLNYNYIKLKGRYPKDEKYKSKSFYTIISRQSHIAQENERQEEKESQSKVDNDEHPENSDLDNEDNDDEENNEFTLHGYNSQDYETDESSNEPDDSLEKFRRHHPMIIDDDDIDQSDSDSDKSEAYVQVGGKFRKEKNALRGVLPESAKRLSIYTSAKKLTRKQRQFDNLVKPRKGMAVRKTVRRRARERDDFSGFVDDNITYDTNNELYHELYDQPVEIEPSVAQNFHSFDNSDPFSDASSSSEVDESDHDSDLDIFGVNGTVAVEPDEELYAGDVASNSDMIPPVYEVLDSSDVDKKQSESSDVFDFEVPEGDYINHMLSTGSRGNSKGKKRQSNGTEPRISNSKYYKANARRNPRLSKSLKSLSSGARESSFGGLHYRSRKPKKNDITNYSGIWSSGKKSKTSRKSSDDSYSRLRVKKISMPRDLHETRKSKSSIKTRVKKHNITMHKDARNQMTRRTRDLFANDYLFSRTPVLSTTIFEAESKTRFVNNMNRTINPSAPQIAPELLFGSQPIFDHGCLLNEINLKKITDLASGKFYQMNKDSVTINDLGEPVVLTLVDIDGSTLRYEKSLNNLAKIFKNGQMAIESIMMLFYTTMKDFLIWNLILQRTPNPRQWKLTQLLVLNILNCNTLTSSMIKTMIPYCLLLQYTMAMISQLNDFNANFDLTQVSVRYWHLFFDTFSLDTFESYNIDTGAKSKEAESFFIMCALLDNEKKWWSTISSAIESYDPMDINVLLEAVFCISSIPQNHLSWNPLQLVYSKADYSTYPEFYYRYLEIVYLMNQRNNWPIDEKIVLQIYASITVRKFANFPDEIGFPELMSKVSTRSDIPGDTFFEQFMQLLYWYISGLSDPSKVKRLVTKLFSNNSFSYTDDHEHRIMFTNRLNFIILLASVSSVDLKTQLTNLLASTQSVNDMKFLKLAANGVLTLTEISMSRKLKLPIEGISSVVQCCICNYFTGIGVLKFWNKFVNSIRDLLSESLDYVPHMVQFLALSKVIDGKNIPDRINTDIFQLYSIIAASLVKQKHLVMPKYRKSIEQLEECVSFLLQKQMGRIPLPSVNEESKVVDLVEILISIWVSCVYLLNGNWEQLVLQTFPYTGNHQSREKFVLYFYANILKFYDLKTCQDIVTTSVLKDLVRFSPSCYLSELMRKLTKDKWDLFVFPNNDNITSTTIENSRHTVITSIIRNITHSRKCSKVEQRLFIQEILTTLNSEFEKYYSSTKYKVFCSSVVKEIQKQCDPDIVDESTVHNLASRVGISENEWTQFKIKKLPLKQKLQTFATEFHNALYFGGDYVSVLEKFTFGDGVELIYHLVSIYAQDISIGNSTKWRIIHVFLDFLDSNIRCFKFHILNVNFKRFLRLLMELPTIMCPISISDKFFRISAMRSICSILNFCKTLFNGYSDRNEIQDMWTSFKGTSRQEQYESQNLACSYSSFKLLDIIDGGFSNEPSFEDITQDNLDIAKRMLISETFLLKTNMIDSENRTLDFDFVF</sequence>
<dbReference type="RefSeq" id="XP_002546253.1">
    <property type="nucleotide sequence ID" value="XM_002546207.1"/>
</dbReference>
<feature type="region of interest" description="Disordered" evidence="1">
    <location>
        <begin position="231"/>
        <end position="296"/>
    </location>
</feature>
<feature type="compositionally biased region" description="Basic and acidic residues" evidence="1">
    <location>
        <begin position="235"/>
        <end position="257"/>
    </location>
</feature>
<feature type="compositionally biased region" description="Acidic residues" evidence="1">
    <location>
        <begin position="444"/>
        <end position="453"/>
    </location>
</feature>
<dbReference type="Proteomes" id="UP000002037">
    <property type="component" value="Unassembled WGS sequence"/>
</dbReference>
<dbReference type="Pfam" id="PF09462">
    <property type="entry name" value="Mus7"/>
    <property type="match status" value="1"/>
</dbReference>
<evidence type="ECO:0000256" key="1">
    <source>
        <dbReference type="SAM" id="MobiDB-lite"/>
    </source>
</evidence>
<dbReference type="HOGENOM" id="CLU_240775_0_0_1"/>
<feature type="region of interest" description="Disordered" evidence="1">
    <location>
        <begin position="65"/>
        <end position="87"/>
    </location>
</feature>
<accession>C5M4P5</accession>
<feature type="compositionally biased region" description="Acidic residues" evidence="1">
    <location>
        <begin position="283"/>
        <end position="294"/>
    </location>
</feature>
<evidence type="ECO:0000313" key="3">
    <source>
        <dbReference type="Proteomes" id="UP000002037"/>
    </source>
</evidence>